<evidence type="ECO:0000313" key="3">
    <source>
        <dbReference type="Proteomes" id="UP000238479"/>
    </source>
</evidence>
<dbReference type="EMBL" id="PDCK01000044">
    <property type="protein sequence ID" value="PRQ27746.1"/>
    <property type="molecule type" value="Genomic_DNA"/>
</dbReference>
<protein>
    <submittedName>
        <fullName evidence="2">Uncharacterized protein</fullName>
    </submittedName>
</protein>
<evidence type="ECO:0000313" key="2">
    <source>
        <dbReference type="EMBL" id="PRQ27746.1"/>
    </source>
</evidence>
<keyword evidence="1" id="KW-0732">Signal</keyword>
<accession>A0A2P6Q0S0</accession>
<sequence>MCPVVSKLFICFCAGSLFGEDLIVQTFVSVELHTTFWELIQFLYQTLQRFGN</sequence>
<dbReference type="Proteomes" id="UP000238479">
    <property type="component" value="Chromosome 6"/>
</dbReference>
<feature type="signal peptide" evidence="1">
    <location>
        <begin position="1"/>
        <end position="19"/>
    </location>
</feature>
<organism evidence="2 3">
    <name type="scientific">Rosa chinensis</name>
    <name type="common">China rose</name>
    <dbReference type="NCBI Taxonomy" id="74649"/>
    <lineage>
        <taxon>Eukaryota</taxon>
        <taxon>Viridiplantae</taxon>
        <taxon>Streptophyta</taxon>
        <taxon>Embryophyta</taxon>
        <taxon>Tracheophyta</taxon>
        <taxon>Spermatophyta</taxon>
        <taxon>Magnoliopsida</taxon>
        <taxon>eudicotyledons</taxon>
        <taxon>Gunneridae</taxon>
        <taxon>Pentapetalae</taxon>
        <taxon>rosids</taxon>
        <taxon>fabids</taxon>
        <taxon>Rosales</taxon>
        <taxon>Rosaceae</taxon>
        <taxon>Rosoideae</taxon>
        <taxon>Rosoideae incertae sedis</taxon>
        <taxon>Rosa</taxon>
    </lineage>
</organism>
<dbReference type="Gramene" id="PRQ27746">
    <property type="protein sequence ID" value="PRQ27746"/>
    <property type="gene ID" value="RchiOBHm_Chr6g0308561"/>
</dbReference>
<gene>
    <name evidence="2" type="ORF">RchiOBHm_Chr6g0308561</name>
</gene>
<reference evidence="2 3" key="1">
    <citation type="journal article" date="2018" name="Nat. Genet.">
        <title>The Rosa genome provides new insights in the design of modern roses.</title>
        <authorList>
            <person name="Bendahmane M."/>
        </authorList>
    </citation>
    <scope>NUCLEOTIDE SEQUENCE [LARGE SCALE GENOMIC DNA]</scope>
    <source>
        <strain evidence="3">cv. Old Blush</strain>
    </source>
</reference>
<evidence type="ECO:0000256" key="1">
    <source>
        <dbReference type="SAM" id="SignalP"/>
    </source>
</evidence>
<keyword evidence="3" id="KW-1185">Reference proteome</keyword>
<proteinExistence type="predicted"/>
<name>A0A2P6Q0S0_ROSCH</name>
<comment type="caution">
    <text evidence="2">The sequence shown here is derived from an EMBL/GenBank/DDBJ whole genome shotgun (WGS) entry which is preliminary data.</text>
</comment>
<feature type="chain" id="PRO_5015105473" evidence="1">
    <location>
        <begin position="20"/>
        <end position="52"/>
    </location>
</feature>
<dbReference type="AlphaFoldDB" id="A0A2P6Q0S0"/>